<gene>
    <name evidence="5" type="ORF">FNK824_LOCUS33059</name>
    <name evidence="4" type="ORF">OTI717_LOCUS28071</name>
    <name evidence="3" type="ORF">RFH988_LOCUS34686</name>
    <name evidence="2" type="ORF">SEV965_LOCUS24537</name>
</gene>
<accession>A0A819XDY6</accession>
<dbReference type="EMBL" id="CAJOAX010006523">
    <property type="protein sequence ID" value="CAF3983318.1"/>
    <property type="molecule type" value="Genomic_DNA"/>
</dbReference>
<dbReference type="SUPFAM" id="SSF53098">
    <property type="entry name" value="Ribonuclease H-like"/>
    <property type="match status" value="1"/>
</dbReference>
<dbReference type="EMBL" id="CAJNOO010004915">
    <property type="protein sequence ID" value="CAF1397903.1"/>
    <property type="molecule type" value="Genomic_DNA"/>
</dbReference>
<feature type="domain" description="HAT C-terminal dimerisation" evidence="1">
    <location>
        <begin position="87"/>
        <end position="147"/>
    </location>
</feature>
<name>A0A819XDY6_9BILA</name>
<dbReference type="InterPro" id="IPR012337">
    <property type="entry name" value="RNaseH-like_sf"/>
</dbReference>
<dbReference type="Proteomes" id="UP000663882">
    <property type="component" value="Unassembled WGS sequence"/>
</dbReference>
<evidence type="ECO:0000313" key="4">
    <source>
        <dbReference type="EMBL" id="CAF3983318.1"/>
    </source>
</evidence>
<protein>
    <recommendedName>
        <fullName evidence="1">HAT C-terminal dimerisation domain-containing protein</fullName>
    </recommendedName>
</protein>
<dbReference type="AlphaFoldDB" id="A0A819XDY6"/>
<evidence type="ECO:0000313" key="6">
    <source>
        <dbReference type="Proteomes" id="UP000663874"/>
    </source>
</evidence>
<dbReference type="InterPro" id="IPR008906">
    <property type="entry name" value="HATC_C_dom"/>
</dbReference>
<dbReference type="EMBL" id="CAJOBE010011771">
    <property type="protein sequence ID" value="CAF4138045.1"/>
    <property type="molecule type" value="Genomic_DNA"/>
</dbReference>
<comment type="caution">
    <text evidence="5">The sequence shown here is derived from an EMBL/GenBank/DDBJ whole genome shotgun (WGS) entry which is preliminary data.</text>
</comment>
<dbReference type="OrthoDB" id="3560146at2759"/>
<sequence length="155" mass="17441">MYDIDKVKAEDLILKKINVNNTSEQIQYTAVINKSKRTNDPLDVFLANCGVLTSSSSSNMTTLRKRSSKEELAFYLDRVQDCQSFDNFWNAYQHDLPKMAALVRAFNIIPASSVASESLFSIAGYVKRKHRSSLASDTLRHSMVLRDCDIVAGLI</sequence>
<dbReference type="GO" id="GO:0046983">
    <property type="term" value="F:protein dimerization activity"/>
    <property type="evidence" value="ECO:0007669"/>
    <property type="project" value="InterPro"/>
</dbReference>
<proteinExistence type="predicted"/>
<reference evidence="5" key="1">
    <citation type="submission" date="2021-02" db="EMBL/GenBank/DDBJ databases">
        <authorList>
            <person name="Nowell W R."/>
        </authorList>
    </citation>
    <scope>NUCLEOTIDE SEQUENCE</scope>
</reference>
<dbReference type="Pfam" id="PF05699">
    <property type="entry name" value="Dimer_Tnp_hAT"/>
    <property type="match status" value="1"/>
</dbReference>
<dbReference type="EMBL" id="CAJNOU010001900">
    <property type="protein sequence ID" value="CAF1266803.1"/>
    <property type="molecule type" value="Genomic_DNA"/>
</dbReference>
<dbReference type="Proteomes" id="UP000663874">
    <property type="component" value="Unassembled WGS sequence"/>
</dbReference>
<evidence type="ECO:0000313" key="3">
    <source>
        <dbReference type="EMBL" id="CAF1397903.1"/>
    </source>
</evidence>
<organism evidence="5 6">
    <name type="scientific">Rotaria sordida</name>
    <dbReference type="NCBI Taxonomy" id="392033"/>
    <lineage>
        <taxon>Eukaryota</taxon>
        <taxon>Metazoa</taxon>
        <taxon>Spiralia</taxon>
        <taxon>Gnathifera</taxon>
        <taxon>Rotifera</taxon>
        <taxon>Eurotatoria</taxon>
        <taxon>Bdelloidea</taxon>
        <taxon>Philodinida</taxon>
        <taxon>Philodinidae</taxon>
        <taxon>Rotaria</taxon>
    </lineage>
</organism>
<evidence type="ECO:0000313" key="2">
    <source>
        <dbReference type="EMBL" id="CAF1266803.1"/>
    </source>
</evidence>
<evidence type="ECO:0000313" key="5">
    <source>
        <dbReference type="EMBL" id="CAF4138045.1"/>
    </source>
</evidence>
<dbReference type="Proteomes" id="UP000663823">
    <property type="component" value="Unassembled WGS sequence"/>
</dbReference>
<dbReference type="Proteomes" id="UP000663889">
    <property type="component" value="Unassembled WGS sequence"/>
</dbReference>
<evidence type="ECO:0000259" key="1">
    <source>
        <dbReference type="Pfam" id="PF05699"/>
    </source>
</evidence>